<reference evidence="2 3" key="1">
    <citation type="journal article" date="2008" name="Int. J. Syst. Evol. Microbiol.">
        <title>Bizionia argentinensis sp. nov., isolated from surface marine water in Antarctica.</title>
        <authorList>
            <person name="Bercovich A."/>
            <person name="Vazquez S.C."/>
            <person name="Yankilevich P."/>
            <person name="Coria S.H."/>
            <person name="Foti M."/>
            <person name="Hernandez E."/>
            <person name="Vidal A."/>
            <person name="Ruberto L."/>
            <person name="Melo C."/>
            <person name="Marenssi S."/>
            <person name="Criscuolo M."/>
            <person name="Memoli M."/>
            <person name="Arguelles M."/>
            <person name="Mac Cormack W.P."/>
        </authorList>
    </citation>
    <scope>NUCLEOTIDE SEQUENCE [LARGE SCALE GENOMIC DNA]</scope>
    <source>
        <strain evidence="2 3">JUB59</strain>
    </source>
</reference>
<accession>G2EG85</accession>
<feature type="signal peptide" evidence="1">
    <location>
        <begin position="1"/>
        <end position="23"/>
    </location>
</feature>
<dbReference type="Proteomes" id="UP000003730">
    <property type="component" value="Unassembled WGS sequence"/>
</dbReference>
<protein>
    <recommendedName>
        <fullName evidence="4">Outer membrane protein beta-barrel domain-containing protein</fullName>
    </recommendedName>
</protein>
<keyword evidence="1" id="KW-0732">Signal</keyword>
<dbReference type="STRING" id="1046627.BZARG_1919"/>
<evidence type="ECO:0008006" key="4">
    <source>
        <dbReference type="Google" id="ProtNLM"/>
    </source>
</evidence>
<dbReference type="PATRIC" id="fig|1046627.3.peg.2518"/>
<evidence type="ECO:0000256" key="1">
    <source>
        <dbReference type="SAM" id="SignalP"/>
    </source>
</evidence>
<evidence type="ECO:0000313" key="2">
    <source>
        <dbReference type="EMBL" id="EGV42595.2"/>
    </source>
</evidence>
<gene>
    <name evidence="2" type="ORF">BZARG_1919</name>
</gene>
<keyword evidence="3" id="KW-1185">Reference proteome</keyword>
<dbReference type="OrthoDB" id="8887208at2"/>
<dbReference type="eggNOG" id="ENOG502Z8RB">
    <property type="taxonomic scope" value="Bacteria"/>
</dbReference>
<dbReference type="AlphaFoldDB" id="G2EG85"/>
<dbReference type="RefSeq" id="WP_050807313.1">
    <property type="nucleotide sequence ID" value="NZ_AFXZ01000050.1"/>
</dbReference>
<comment type="caution">
    <text evidence="2">The sequence shown here is derived from an EMBL/GenBank/DDBJ whole genome shotgun (WGS) entry which is preliminary data.</text>
</comment>
<dbReference type="EMBL" id="AFXZ01000050">
    <property type="protein sequence ID" value="EGV42595.2"/>
    <property type="molecule type" value="Genomic_DNA"/>
</dbReference>
<sequence>MIVNLNKALAILFVCILNWSAFAQKEPSSLYTSHNKGKTFLSWGGNRGAFTKSDINFKGDNYNFTTEDVKASDKPKGWHIDYLNPTRMTIPQTNFKVGHFISDNYYLALGLDHMKYVMNQNQYANINGYIDLPASEAGSIHNGIYQNESIQLTEEFLMFEHTDGLNYLYAEFGRFDDISSIFGIINTDIFQVNITEGVGAGVLYPKTNTTLLQKNRYDDFHISGYGVALNAGINLTFLKYFFIQGDLRGGYINMPNVRTTRSSNDSASHHFMFIESVFSIGGIFRI</sequence>
<evidence type="ECO:0000313" key="3">
    <source>
        <dbReference type="Proteomes" id="UP000003730"/>
    </source>
</evidence>
<organism evidence="2 3">
    <name type="scientific">Bizionia argentinensis JUB59</name>
    <dbReference type="NCBI Taxonomy" id="1046627"/>
    <lineage>
        <taxon>Bacteria</taxon>
        <taxon>Pseudomonadati</taxon>
        <taxon>Bacteroidota</taxon>
        <taxon>Flavobacteriia</taxon>
        <taxon>Flavobacteriales</taxon>
        <taxon>Flavobacteriaceae</taxon>
        <taxon>Bizionia</taxon>
    </lineage>
</organism>
<feature type="chain" id="PRO_5020715749" description="Outer membrane protein beta-barrel domain-containing protein" evidence="1">
    <location>
        <begin position="24"/>
        <end position="286"/>
    </location>
</feature>
<proteinExistence type="predicted"/>
<name>G2EG85_9FLAO</name>